<sequence length="681" mass="77171">MVRWVTPEMNPQEMDPAAQNEVAEGENDRDLIDMMNELQSKLIANGFSLDIDLPQIAVVGSQSAGKSSVLENIVGREFLPRGCGVVTRRPTLIQLYPTQSEEYAIFGHKEDEKFTDFKAVKEEIAAQMPERLNFSSVPIELKIYSPRVLKLTLVDLPGLVRVAIDGQPEQHIRDVREMILNYIKQPECLILAVSPANQDLATSDALEIARQVDPERLRTIGVLTKLDLMDEGTNARDILENRQVTLKRGWVGVLNRSQLDIENGRDVQYILDKEKNFFLSKPYYRHLSEKMGTPFLRRMLQRTLRSHIKAALPQVRTRLAEKLAGYKKKLKEFEKNVGEESGGRQYYMVKLVNKFIKDIELKLMGQSELIDMEHLSAGAYINYKLNTEVQSNLRLDLVPDDEEMTVLITNLNGLRGSISFPSLALDCVNRKLVAQFEYPLEKCVDCIHEILREAVGESAALLNRYPATKAEVLFRIDRSLKKEAEFTLQKLRDHVQAEMFYVNLEHPDMDLSVCDPVVPAVGPTKIWQTPAAAPEPQQPTASTDTTTTTTESTSENGESITVQSTSTYSEEGSLARNSTQLVDTLMRNSSMQKKVQYLKLVTTKYIEIVQKQISDLTVKYIVCFLVKKVLDYIREDLVLTLLASSNFESLTEDCDEDFRIKEEMEAACLCINDALEAIQAF</sequence>
<comment type="caution">
    <text evidence="5">The sequence shown here is derived from an EMBL/GenBank/DDBJ whole genome shotgun (WGS) entry which is preliminary data.</text>
</comment>
<dbReference type="PANTHER" id="PTHR11566:SF212">
    <property type="entry name" value="DYNAMIN"/>
    <property type="match status" value="1"/>
</dbReference>
<feature type="compositionally biased region" description="Low complexity" evidence="3">
    <location>
        <begin position="529"/>
        <end position="561"/>
    </location>
</feature>
<dbReference type="GO" id="GO:0031623">
    <property type="term" value="P:receptor internalization"/>
    <property type="evidence" value="ECO:0007669"/>
    <property type="project" value="TreeGrafter"/>
</dbReference>
<feature type="compositionally biased region" description="Polar residues" evidence="3">
    <location>
        <begin position="562"/>
        <end position="574"/>
    </location>
</feature>
<evidence type="ECO:0000313" key="5">
    <source>
        <dbReference type="EMBL" id="GIY16032.1"/>
    </source>
</evidence>
<evidence type="ECO:0000256" key="1">
    <source>
        <dbReference type="ARBA" id="ARBA00022741"/>
    </source>
</evidence>
<dbReference type="Gene3D" id="1.20.120.1240">
    <property type="entry name" value="Dynamin, middle domain"/>
    <property type="match status" value="1"/>
</dbReference>
<gene>
    <name evidence="5" type="primary">Dnm1</name>
    <name evidence="5" type="ORF">CDAR_187871</name>
</gene>
<dbReference type="GO" id="GO:0003924">
    <property type="term" value="F:GTPase activity"/>
    <property type="evidence" value="ECO:0007669"/>
    <property type="project" value="InterPro"/>
</dbReference>
<feature type="region of interest" description="Disordered" evidence="3">
    <location>
        <begin position="529"/>
        <end position="574"/>
    </location>
</feature>
<dbReference type="GO" id="GO:0005874">
    <property type="term" value="C:microtubule"/>
    <property type="evidence" value="ECO:0007669"/>
    <property type="project" value="TreeGrafter"/>
</dbReference>
<dbReference type="AlphaFoldDB" id="A0AAV4R759"/>
<dbReference type="SMART" id="SM00053">
    <property type="entry name" value="DYNc"/>
    <property type="match status" value="1"/>
</dbReference>
<dbReference type="InterPro" id="IPR030381">
    <property type="entry name" value="G_DYNAMIN_dom"/>
</dbReference>
<dbReference type="PANTHER" id="PTHR11566">
    <property type="entry name" value="DYNAMIN"/>
    <property type="match status" value="1"/>
</dbReference>
<dbReference type="CDD" id="cd08771">
    <property type="entry name" value="DLP_1"/>
    <property type="match status" value="1"/>
</dbReference>
<reference evidence="5 6" key="1">
    <citation type="submission" date="2021-06" db="EMBL/GenBank/DDBJ databases">
        <title>Caerostris darwini draft genome.</title>
        <authorList>
            <person name="Kono N."/>
            <person name="Arakawa K."/>
        </authorList>
    </citation>
    <scope>NUCLEOTIDE SEQUENCE [LARGE SCALE GENOMIC DNA]</scope>
</reference>
<dbReference type="InterPro" id="IPR001401">
    <property type="entry name" value="Dynamin_GTPase"/>
</dbReference>
<dbReference type="GO" id="GO:0005886">
    <property type="term" value="C:plasma membrane"/>
    <property type="evidence" value="ECO:0007669"/>
    <property type="project" value="TreeGrafter"/>
</dbReference>
<dbReference type="PRINTS" id="PR00195">
    <property type="entry name" value="DYNAMIN"/>
</dbReference>
<proteinExistence type="predicted"/>
<dbReference type="GO" id="GO:0008017">
    <property type="term" value="F:microtubule binding"/>
    <property type="evidence" value="ECO:0007669"/>
    <property type="project" value="TreeGrafter"/>
</dbReference>
<dbReference type="SUPFAM" id="SSF52540">
    <property type="entry name" value="P-loop containing nucleoside triphosphate hydrolases"/>
    <property type="match status" value="1"/>
</dbReference>
<dbReference type="Gene3D" id="3.40.50.300">
    <property type="entry name" value="P-loop containing nucleotide triphosphate hydrolases"/>
    <property type="match status" value="1"/>
</dbReference>
<dbReference type="GO" id="GO:0005525">
    <property type="term" value="F:GTP binding"/>
    <property type="evidence" value="ECO:0007669"/>
    <property type="project" value="UniProtKB-KW"/>
</dbReference>
<accession>A0AAV4R759</accession>
<dbReference type="Proteomes" id="UP001054837">
    <property type="component" value="Unassembled WGS sequence"/>
</dbReference>
<dbReference type="InterPro" id="IPR022812">
    <property type="entry name" value="Dynamin"/>
</dbReference>
<keyword evidence="6" id="KW-1185">Reference proteome</keyword>
<evidence type="ECO:0000313" key="6">
    <source>
        <dbReference type="Proteomes" id="UP001054837"/>
    </source>
</evidence>
<keyword evidence="2" id="KW-0342">GTP-binding</keyword>
<protein>
    <submittedName>
        <fullName evidence="5">Dynamin-1</fullName>
    </submittedName>
</protein>
<dbReference type="GO" id="GO:0005737">
    <property type="term" value="C:cytoplasm"/>
    <property type="evidence" value="ECO:0007669"/>
    <property type="project" value="TreeGrafter"/>
</dbReference>
<dbReference type="PROSITE" id="PS51718">
    <property type="entry name" value="G_DYNAMIN_2"/>
    <property type="match status" value="1"/>
</dbReference>
<dbReference type="InterPro" id="IPR003130">
    <property type="entry name" value="GED"/>
</dbReference>
<dbReference type="InterPro" id="IPR027417">
    <property type="entry name" value="P-loop_NTPase"/>
</dbReference>
<evidence type="ECO:0000259" key="4">
    <source>
        <dbReference type="PROSITE" id="PS51718"/>
    </source>
</evidence>
<evidence type="ECO:0000256" key="2">
    <source>
        <dbReference type="ARBA" id="ARBA00023134"/>
    </source>
</evidence>
<dbReference type="Pfam" id="PF02212">
    <property type="entry name" value="GED"/>
    <property type="match status" value="1"/>
</dbReference>
<keyword evidence="1" id="KW-0547">Nucleotide-binding</keyword>
<dbReference type="Pfam" id="PF00350">
    <property type="entry name" value="Dynamin_N"/>
    <property type="match status" value="1"/>
</dbReference>
<dbReference type="InterPro" id="IPR045063">
    <property type="entry name" value="Dynamin_N"/>
</dbReference>
<dbReference type="Pfam" id="PF01031">
    <property type="entry name" value="Dynamin_M"/>
    <property type="match status" value="1"/>
</dbReference>
<feature type="region of interest" description="Disordered" evidence="3">
    <location>
        <begin position="1"/>
        <end position="21"/>
    </location>
</feature>
<feature type="domain" description="Dynamin-type G" evidence="4">
    <location>
        <begin position="50"/>
        <end position="313"/>
    </location>
</feature>
<evidence type="ECO:0000256" key="3">
    <source>
        <dbReference type="SAM" id="MobiDB-lite"/>
    </source>
</evidence>
<dbReference type="InterPro" id="IPR000375">
    <property type="entry name" value="Dynamin_stalk"/>
</dbReference>
<organism evidence="5 6">
    <name type="scientific">Caerostris darwini</name>
    <dbReference type="NCBI Taxonomy" id="1538125"/>
    <lineage>
        <taxon>Eukaryota</taxon>
        <taxon>Metazoa</taxon>
        <taxon>Ecdysozoa</taxon>
        <taxon>Arthropoda</taxon>
        <taxon>Chelicerata</taxon>
        <taxon>Arachnida</taxon>
        <taxon>Araneae</taxon>
        <taxon>Araneomorphae</taxon>
        <taxon>Entelegynae</taxon>
        <taxon>Araneoidea</taxon>
        <taxon>Araneidae</taxon>
        <taxon>Caerostris</taxon>
    </lineage>
</organism>
<name>A0AAV4R759_9ARAC</name>
<dbReference type="EMBL" id="BPLQ01005625">
    <property type="protein sequence ID" value="GIY16032.1"/>
    <property type="molecule type" value="Genomic_DNA"/>
</dbReference>